<dbReference type="PANTHER" id="PTHR14969:SF54">
    <property type="entry name" value="PHOSPHATIDYLGLYCEROPHOSPHATASE B"/>
    <property type="match status" value="1"/>
</dbReference>
<keyword evidence="4" id="KW-0472">Membrane</keyword>
<dbReference type="CDD" id="cd01610">
    <property type="entry name" value="PAP2_like"/>
    <property type="match status" value="1"/>
</dbReference>
<dbReference type="EMBL" id="OANU01000023">
    <property type="protein sequence ID" value="SNX48229.1"/>
    <property type="molecule type" value="Genomic_DNA"/>
</dbReference>
<dbReference type="Pfam" id="PF01569">
    <property type="entry name" value="PAP2"/>
    <property type="match status" value="1"/>
</dbReference>
<keyword evidence="4" id="KW-0812">Transmembrane</keyword>
<feature type="transmembrane region" description="Helical" evidence="4">
    <location>
        <begin position="96"/>
        <end position="114"/>
    </location>
</feature>
<evidence type="ECO:0000256" key="3">
    <source>
        <dbReference type="ARBA" id="ARBA00047594"/>
    </source>
</evidence>
<dbReference type="AlphaFoldDB" id="A0A240EJ61"/>
<name>A0A240EJ61_9VIBR</name>
<dbReference type="SMART" id="SM00014">
    <property type="entry name" value="acidPPc"/>
    <property type="match status" value="1"/>
</dbReference>
<evidence type="ECO:0000259" key="5">
    <source>
        <dbReference type="SMART" id="SM00014"/>
    </source>
</evidence>
<feature type="transmembrane region" description="Helical" evidence="4">
    <location>
        <begin position="64"/>
        <end position="84"/>
    </location>
</feature>
<keyword evidence="4" id="KW-1133">Transmembrane helix</keyword>
<evidence type="ECO:0000256" key="4">
    <source>
        <dbReference type="SAM" id="Phobius"/>
    </source>
</evidence>
<sequence length="259" mass="29165">MIAPFTIDPAYNMKFTSIKESKIAGMLCLAAFASLTFIISLVFFPSHLTSIVTEAIGALMQNLTYSAGHQGFLISLAIFMGLIAWHRRQATNNLHLLIQLGLLLVLSFGAKTFLKEFTQSPRPYTETLAELHVIDSPQTFYNLTVDEKNDRIHQVEEQVSEWRTKHWIGETDYSFPSGHTIFVSVCVLFFGGLFASQGRYVLASLVIVWGVGVAASRLWLGMHRPADLFASMFFGLILYIIIPSHYPILDKVLFKIKNR</sequence>
<organism evidence="6 7">
    <name type="scientific">Vibrio thalassae</name>
    <dbReference type="NCBI Taxonomy" id="1243014"/>
    <lineage>
        <taxon>Bacteria</taxon>
        <taxon>Pseudomonadati</taxon>
        <taxon>Pseudomonadota</taxon>
        <taxon>Gammaproteobacteria</taxon>
        <taxon>Vibrionales</taxon>
        <taxon>Vibrionaceae</taxon>
        <taxon>Vibrio</taxon>
    </lineage>
</organism>
<feature type="transmembrane region" description="Helical" evidence="4">
    <location>
        <begin position="173"/>
        <end position="194"/>
    </location>
</feature>
<dbReference type="PANTHER" id="PTHR14969">
    <property type="entry name" value="SPHINGOSINE-1-PHOSPHATE PHOSPHOHYDROLASE"/>
    <property type="match status" value="1"/>
</dbReference>
<comment type="catalytic activity">
    <reaction evidence="3">
        <text>di-trans,octa-cis-undecaprenyl diphosphate + H2O = di-trans,octa-cis-undecaprenyl phosphate + phosphate + H(+)</text>
        <dbReference type="Rhea" id="RHEA:28094"/>
        <dbReference type="ChEBI" id="CHEBI:15377"/>
        <dbReference type="ChEBI" id="CHEBI:15378"/>
        <dbReference type="ChEBI" id="CHEBI:43474"/>
        <dbReference type="ChEBI" id="CHEBI:58405"/>
        <dbReference type="ChEBI" id="CHEBI:60392"/>
        <dbReference type="EC" id="3.6.1.27"/>
    </reaction>
</comment>
<evidence type="ECO:0000313" key="6">
    <source>
        <dbReference type="EMBL" id="SNX48229.1"/>
    </source>
</evidence>
<dbReference type="OrthoDB" id="5586741at2"/>
<proteinExistence type="predicted"/>
<feature type="transmembrane region" description="Helical" evidence="4">
    <location>
        <begin position="201"/>
        <end position="222"/>
    </location>
</feature>
<dbReference type="InterPro" id="IPR036938">
    <property type="entry name" value="PAP2/HPO_sf"/>
</dbReference>
<protein>
    <recommendedName>
        <fullName evidence="1">undecaprenyl-diphosphate phosphatase</fullName>
        <ecNumber evidence="1">3.6.1.27</ecNumber>
    </recommendedName>
    <alternativeName>
        <fullName evidence="2">Undecaprenyl pyrophosphate phosphatase</fullName>
    </alternativeName>
</protein>
<keyword evidence="6" id="KW-0378">Hydrolase</keyword>
<evidence type="ECO:0000313" key="7">
    <source>
        <dbReference type="Proteomes" id="UP000219336"/>
    </source>
</evidence>
<dbReference type="InterPro" id="IPR000326">
    <property type="entry name" value="PAP2/HPO"/>
</dbReference>
<reference evidence="7" key="1">
    <citation type="submission" date="2016-06" db="EMBL/GenBank/DDBJ databases">
        <authorList>
            <person name="Rodrigo-Torres L."/>
            <person name="Arahal R.D."/>
            <person name="Lucena T."/>
        </authorList>
    </citation>
    <scope>NUCLEOTIDE SEQUENCE [LARGE SCALE GENOMIC DNA]</scope>
    <source>
        <strain evidence="7">CECT8203</strain>
    </source>
</reference>
<accession>A0A240EJ61</accession>
<dbReference type="Proteomes" id="UP000219336">
    <property type="component" value="Unassembled WGS sequence"/>
</dbReference>
<dbReference type="GO" id="GO:0005886">
    <property type="term" value="C:plasma membrane"/>
    <property type="evidence" value="ECO:0007669"/>
    <property type="project" value="TreeGrafter"/>
</dbReference>
<gene>
    <name evidence="6" type="primary">pgpB</name>
    <name evidence="6" type="ORF">VTH8203_01847</name>
</gene>
<dbReference type="GO" id="GO:0050380">
    <property type="term" value="F:undecaprenyl-diphosphatase activity"/>
    <property type="evidence" value="ECO:0007669"/>
    <property type="project" value="UniProtKB-EC"/>
</dbReference>
<evidence type="ECO:0000256" key="2">
    <source>
        <dbReference type="ARBA" id="ARBA00032707"/>
    </source>
</evidence>
<dbReference type="Gene3D" id="1.20.144.10">
    <property type="entry name" value="Phosphatidic acid phosphatase type 2/haloperoxidase"/>
    <property type="match status" value="1"/>
</dbReference>
<keyword evidence="7" id="KW-1185">Reference proteome</keyword>
<feature type="domain" description="Phosphatidic acid phosphatase type 2/haloperoxidase" evidence="5">
    <location>
        <begin position="95"/>
        <end position="243"/>
    </location>
</feature>
<evidence type="ECO:0000256" key="1">
    <source>
        <dbReference type="ARBA" id="ARBA00012374"/>
    </source>
</evidence>
<feature type="transmembrane region" description="Helical" evidence="4">
    <location>
        <begin position="228"/>
        <end position="249"/>
    </location>
</feature>
<dbReference type="SUPFAM" id="SSF48317">
    <property type="entry name" value="Acid phosphatase/Vanadium-dependent haloperoxidase"/>
    <property type="match status" value="1"/>
</dbReference>
<dbReference type="EC" id="3.6.1.27" evidence="1"/>
<feature type="transmembrane region" description="Helical" evidence="4">
    <location>
        <begin position="23"/>
        <end position="44"/>
    </location>
</feature>